<dbReference type="Proteomes" id="UP000649617">
    <property type="component" value="Unassembled WGS sequence"/>
</dbReference>
<sequence>MLVFSGWRYMLGGWAIGAGLAVSLVMLEVLPLSQPLEFRVVGFPGTHNTGFWVTIGGFFSAACGLMAFPYLPSFHSDVSFIDSACIHQTDPVLMRQGIQNIGGFLEAAAELRVLWSEPLLTRLWCCFELAAYRKVNPTGRISIVPIFREIVVCQLFVLL</sequence>
<evidence type="ECO:0000313" key="2">
    <source>
        <dbReference type="EMBL" id="CAE7351952.1"/>
    </source>
</evidence>
<accession>A0A812PFH0</accession>
<proteinExistence type="predicted"/>
<evidence type="ECO:0000313" key="3">
    <source>
        <dbReference type="Proteomes" id="UP000649617"/>
    </source>
</evidence>
<dbReference type="EMBL" id="CAJNIZ010013621">
    <property type="protein sequence ID" value="CAE7351952.1"/>
    <property type="molecule type" value="Genomic_DNA"/>
</dbReference>
<dbReference type="AlphaFoldDB" id="A0A812PFH0"/>
<dbReference type="OrthoDB" id="408391at2759"/>
<feature type="non-terminal residue" evidence="2">
    <location>
        <position position="159"/>
    </location>
</feature>
<keyword evidence="1" id="KW-0812">Transmembrane</keyword>
<organism evidence="2 3">
    <name type="scientific">Symbiodinium pilosum</name>
    <name type="common">Dinoflagellate</name>
    <dbReference type="NCBI Taxonomy" id="2952"/>
    <lineage>
        <taxon>Eukaryota</taxon>
        <taxon>Sar</taxon>
        <taxon>Alveolata</taxon>
        <taxon>Dinophyceae</taxon>
        <taxon>Suessiales</taxon>
        <taxon>Symbiodiniaceae</taxon>
        <taxon>Symbiodinium</taxon>
    </lineage>
</organism>
<evidence type="ECO:0000256" key="1">
    <source>
        <dbReference type="SAM" id="Phobius"/>
    </source>
</evidence>
<reference evidence="2" key="1">
    <citation type="submission" date="2021-02" db="EMBL/GenBank/DDBJ databases">
        <authorList>
            <person name="Dougan E. K."/>
            <person name="Rhodes N."/>
            <person name="Thang M."/>
            <person name="Chan C."/>
        </authorList>
    </citation>
    <scope>NUCLEOTIDE SEQUENCE</scope>
</reference>
<name>A0A812PFH0_SYMPI</name>
<keyword evidence="1" id="KW-1133">Transmembrane helix</keyword>
<gene>
    <name evidence="2" type="ORF">SPIL2461_LOCUS8356</name>
</gene>
<keyword evidence="3" id="KW-1185">Reference proteome</keyword>
<feature type="transmembrane region" description="Helical" evidence="1">
    <location>
        <begin position="51"/>
        <end position="71"/>
    </location>
</feature>
<comment type="caution">
    <text evidence="2">The sequence shown here is derived from an EMBL/GenBank/DDBJ whole genome shotgun (WGS) entry which is preliminary data.</text>
</comment>
<protein>
    <submittedName>
        <fullName evidence="2">Uncharacterized protein</fullName>
    </submittedName>
</protein>
<keyword evidence="1" id="KW-0472">Membrane</keyword>